<feature type="compositionally biased region" description="Polar residues" evidence="3">
    <location>
        <begin position="58"/>
        <end position="73"/>
    </location>
</feature>
<evidence type="ECO:0000256" key="3">
    <source>
        <dbReference type="SAM" id="MobiDB-lite"/>
    </source>
</evidence>
<dbReference type="PANTHER" id="PTHR12236:SF98">
    <property type="entry name" value="CUTICULAR PROTEIN 56F"/>
    <property type="match status" value="1"/>
</dbReference>
<dbReference type="EMBL" id="JAHLQT010004419">
    <property type="protein sequence ID" value="KAG7176069.1"/>
    <property type="molecule type" value="Genomic_DNA"/>
</dbReference>
<feature type="region of interest" description="Disordered" evidence="3">
    <location>
        <begin position="23"/>
        <end position="73"/>
    </location>
</feature>
<feature type="signal peptide" evidence="4">
    <location>
        <begin position="1"/>
        <end position="20"/>
    </location>
</feature>
<evidence type="ECO:0000256" key="2">
    <source>
        <dbReference type="PROSITE-ProRule" id="PRU00497"/>
    </source>
</evidence>
<dbReference type="AlphaFoldDB" id="A0A8J5TIP7"/>
<dbReference type="InterPro" id="IPR000618">
    <property type="entry name" value="Insect_cuticle"/>
</dbReference>
<dbReference type="PROSITE" id="PS51155">
    <property type="entry name" value="CHIT_BIND_RR_2"/>
    <property type="match status" value="1"/>
</dbReference>
<dbReference type="OrthoDB" id="9531386at2759"/>
<dbReference type="Proteomes" id="UP000747542">
    <property type="component" value="Unassembled WGS sequence"/>
</dbReference>
<dbReference type="GO" id="GO:0005615">
    <property type="term" value="C:extracellular space"/>
    <property type="evidence" value="ECO:0007669"/>
    <property type="project" value="TreeGrafter"/>
</dbReference>
<keyword evidence="6" id="KW-1185">Reference proteome</keyword>
<proteinExistence type="predicted"/>
<evidence type="ECO:0000313" key="6">
    <source>
        <dbReference type="Proteomes" id="UP000747542"/>
    </source>
</evidence>
<dbReference type="Pfam" id="PF00379">
    <property type="entry name" value="Chitin_bind_4"/>
    <property type="match status" value="1"/>
</dbReference>
<protein>
    <submittedName>
        <fullName evidence="5">Pro-resilin-like 108</fullName>
    </submittedName>
</protein>
<dbReference type="PANTHER" id="PTHR12236">
    <property type="entry name" value="STRUCTURAL CONTITUENT OF CUTICLE"/>
    <property type="match status" value="1"/>
</dbReference>
<accession>A0A8J5TIP7</accession>
<dbReference type="InterPro" id="IPR051217">
    <property type="entry name" value="Insect_Cuticle_Struc_Prot"/>
</dbReference>
<feature type="chain" id="PRO_5035296203" evidence="4">
    <location>
        <begin position="21"/>
        <end position="158"/>
    </location>
</feature>
<keyword evidence="4" id="KW-0732">Signal</keyword>
<dbReference type="GO" id="GO:0031012">
    <property type="term" value="C:extracellular matrix"/>
    <property type="evidence" value="ECO:0007669"/>
    <property type="project" value="TreeGrafter"/>
</dbReference>
<evidence type="ECO:0000256" key="1">
    <source>
        <dbReference type="ARBA" id="ARBA00022460"/>
    </source>
</evidence>
<evidence type="ECO:0000313" key="5">
    <source>
        <dbReference type="EMBL" id="KAG7176069.1"/>
    </source>
</evidence>
<sequence>MKVIVLLLSVAVLTLAKTQGKYDNPGPVVLGSERQGSSGQESVRQESGSVGSGGQGDLLTSATNNYGQQGVQFPSAPAQYNFQWDVNDSPSGNFYGHGEERNGDNTQGNYYVQLPDGRRLLVEYFADQTGYHPTVTYEGEATFPTGGGGGGSQQGYYQ</sequence>
<feature type="compositionally biased region" description="Low complexity" evidence="3">
    <location>
        <begin position="31"/>
        <end position="49"/>
    </location>
</feature>
<name>A0A8J5TIP7_HOMAM</name>
<dbReference type="PROSITE" id="PS00233">
    <property type="entry name" value="CHIT_BIND_RR_1"/>
    <property type="match status" value="1"/>
</dbReference>
<keyword evidence="1 2" id="KW-0193">Cuticle</keyword>
<comment type="caution">
    <text evidence="5">The sequence shown here is derived from an EMBL/GenBank/DDBJ whole genome shotgun (WGS) entry which is preliminary data.</text>
</comment>
<dbReference type="InterPro" id="IPR031311">
    <property type="entry name" value="CHIT_BIND_RR_consensus"/>
</dbReference>
<reference evidence="5" key="1">
    <citation type="journal article" date="2021" name="Sci. Adv.">
        <title>The American lobster genome reveals insights on longevity, neural, and immune adaptations.</title>
        <authorList>
            <person name="Polinski J.M."/>
            <person name="Zimin A.V."/>
            <person name="Clark K.F."/>
            <person name="Kohn A.B."/>
            <person name="Sadowski N."/>
            <person name="Timp W."/>
            <person name="Ptitsyn A."/>
            <person name="Khanna P."/>
            <person name="Romanova D.Y."/>
            <person name="Williams P."/>
            <person name="Greenwood S.J."/>
            <person name="Moroz L.L."/>
            <person name="Walt D.R."/>
            <person name="Bodnar A.G."/>
        </authorList>
    </citation>
    <scope>NUCLEOTIDE SEQUENCE</scope>
    <source>
        <strain evidence="5">GMGI-L3</strain>
    </source>
</reference>
<organism evidence="5 6">
    <name type="scientific">Homarus americanus</name>
    <name type="common">American lobster</name>
    <dbReference type="NCBI Taxonomy" id="6706"/>
    <lineage>
        <taxon>Eukaryota</taxon>
        <taxon>Metazoa</taxon>
        <taxon>Ecdysozoa</taxon>
        <taxon>Arthropoda</taxon>
        <taxon>Crustacea</taxon>
        <taxon>Multicrustacea</taxon>
        <taxon>Malacostraca</taxon>
        <taxon>Eumalacostraca</taxon>
        <taxon>Eucarida</taxon>
        <taxon>Decapoda</taxon>
        <taxon>Pleocyemata</taxon>
        <taxon>Astacidea</taxon>
        <taxon>Nephropoidea</taxon>
        <taxon>Nephropidae</taxon>
        <taxon>Homarus</taxon>
    </lineage>
</organism>
<gene>
    <name evidence="5" type="ORF">Hamer_G017042</name>
</gene>
<dbReference type="GO" id="GO:0042302">
    <property type="term" value="F:structural constituent of cuticle"/>
    <property type="evidence" value="ECO:0007669"/>
    <property type="project" value="UniProtKB-UniRule"/>
</dbReference>
<evidence type="ECO:0000256" key="4">
    <source>
        <dbReference type="SAM" id="SignalP"/>
    </source>
</evidence>